<reference evidence="5 6" key="1">
    <citation type="submission" date="2014-04" db="EMBL/GenBank/DDBJ databases">
        <authorList>
            <consortium name="DOE Joint Genome Institute"/>
            <person name="Kuo A."/>
            <person name="Girlanda M."/>
            <person name="Perotto S."/>
            <person name="Kohler A."/>
            <person name="Nagy L.G."/>
            <person name="Floudas D."/>
            <person name="Copeland A."/>
            <person name="Barry K.W."/>
            <person name="Cichocki N."/>
            <person name="Veneault-Fourrey C."/>
            <person name="LaButti K."/>
            <person name="Lindquist E.A."/>
            <person name="Lipzen A."/>
            <person name="Lundell T."/>
            <person name="Morin E."/>
            <person name="Murat C."/>
            <person name="Sun H."/>
            <person name="Tunlid A."/>
            <person name="Henrissat B."/>
            <person name="Grigoriev I.V."/>
            <person name="Hibbett D.S."/>
            <person name="Martin F."/>
            <person name="Nordberg H.P."/>
            <person name="Cantor M.N."/>
            <person name="Hua S.X."/>
        </authorList>
    </citation>
    <scope>NUCLEOTIDE SEQUENCE [LARGE SCALE GENOMIC DNA]</scope>
    <source>
        <strain evidence="5 6">MUT 4182</strain>
    </source>
</reference>
<comment type="subcellular location">
    <subcellularLocation>
        <location evidence="2">Nucleus</location>
    </subcellularLocation>
</comment>
<reference evidence="6" key="2">
    <citation type="submission" date="2015-01" db="EMBL/GenBank/DDBJ databases">
        <title>Evolutionary Origins and Diversification of the Mycorrhizal Mutualists.</title>
        <authorList>
            <consortium name="DOE Joint Genome Institute"/>
            <consortium name="Mycorrhizal Genomics Consortium"/>
            <person name="Kohler A."/>
            <person name="Kuo A."/>
            <person name="Nagy L.G."/>
            <person name="Floudas D."/>
            <person name="Copeland A."/>
            <person name="Barry K.W."/>
            <person name="Cichocki N."/>
            <person name="Veneault-Fourrey C."/>
            <person name="LaButti K."/>
            <person name="Lindquist E.A."/>
            <person name="Lipzen A."/>
            <person name="Lundell T."/>
            <person name="Morin E."/>
            <person name="Murat C."/>
            <person name="Riley R."/>
            <person name="Ohm R."/>
            <person name="Sun H."/>
            <person name="Tunlid A."/>
            <person name="Henrissat B."/>
            <person name="Grigoriev I.V."/>
            <person name="Hibbett D.S."/>
            <person name="Martin F."/>
        </authorList>
    </citation>
    <scope>NUCLEOTIDE SEQUENCE [LARGE SCALE GENOMIC DNA]</scope>
    <source>
        <strain evidence="6">MUT 4182</strain>
    </source>
</reference>
<evidence type="ECO:0000256" key="1">
    <source>
        <dbReference type="ARBA" id="ARBA00023125"/>
    </source>
</evidence>
<evidence type="ECO:0000256" key="3">
    <source>
        <dbReference type="SAM" id="MobiDB-lite"/>
    </source>
</evidence>
<feature type="region of interest" description="Disordered" evidence="3">
    <location>
        <begin position="96"/>
        <end position="122"/>
    </location>
</feature>
<feature type="domain" description="Fork-head" evidence="4">
    <location>
        <begin position="122"/>
        <end position="226"/>
    </location>
</feature>
<evidence type="ECO:0000313" key="5">
    <source>
        <dbReference type="EMBL" id="KIO17361.1"/>
    </source>
</evidence>
<dbReference type="HOGENOM" id="CLU_790352_0_0_1"/>
<dbReference type="AlphaFoldDB" id="A0A0C3Q346"/>
<dbReference type="InterPro" id="IPR001766">
    <property type="entry name" value="Fork_head_dom"/>
</dbReference>
<keyword evidence="2" id="KW-0539">Nucleus</keyword>
<feature type="compositionally biased region" description="Polar residues" evidence="3">
    <location>
        <begin position="96"/>
        <end position="113"/>
    </location>
</feature>
<feature type="region of interest" description="Disordered" evidence="3">
    <location>
        <begin position="223"/>
        <end position="244"/>
    </location>
</feature>
<dbReference type="EMBL" id="KN823393">
    <property type="protein sequence ID" value="KIO17361.1"/>
    <property type="molecule type" value="Genomic_DNA"/>
</dbReference>
<evidence type="ECO:0000313" key="6">
    <source>
        <dbReference type="Proteomes" id="UP000054248"/>
    </source>
</evidence>
<dbReference type="Proteomes" id="UP000054248">
    <property type="component" value="Unassembled WGS sequence"/>
</dbReference>
<feature type="compositionally biased region" description="Polar residues" evidence="3">
    <location>
        <begin position="231"/>
        <end position="244"/>
    </location>
</feature>
<keyword evidence="6" id="KW-1185">Reference proteome</keyword>
<protein>
    <recommendedName>
        <fullName evidence="4">Fork-head domain-containing protein</fullName>
    </recommendedName>
</protein>
<gene>
    <name evidence="5" type="ORF">M407DRAFT_32976</name>
</gene>
<accession>A0A0C3Q346</accession>
<evidence type="ECO:0000256" key="2">
    <source>
        <dbReference type="PROSITE-ProRule" id="PRU00089"/>
    </source>
</evidence>
<name>A0A0C3Q346_9AGAM</name>
<organism evidence="5 6">
    <name type="scientific">Tulasnella calospora MUT 4182</name>
    <dbReference type="NCBI Taxonomy" id="1051891"/>
    <lineage>
        <taxon>Eukaryota</taxon>
        <taxon>Fungi</taxon>
        <taxon>Dikarya</taxon>
        <taxon>Basidiomycota</taxon>
        <taxon>Agaricomycotina</taxon>
        <taxon>Agaricomycetes</taxon>
        <taxon>Cantharellales</taxon>
        <taxon>Tulasnellaceae</taxon>
        <taxon>Tulasnella</taxon>
    </lineage>
</organism>
<dbReference type="PROSITE" id="PS50039">
    <property type="entry name" value="FORK_HEAD_3"/>
    <property type="match status" value="1"/>
</dbReference>
<dbReference type="GO" id="GO:0043565">
    <property type="term" value="F:sequence-specific DNA binding"/>
    <property type="evidence" value="ECO:0007669"/>
    <property type="project" value="InterPro"/>
</dbReference>
<proteinExistence type="predicted"/>
<feature type="compositionally biased region" description="Polar residues" evidence="3">
    <location>
        <begin position="1"/>
        <end position="12"/>
    </location>
</feature>
<keyword evidence="1 2" id="KW-0238">DNA-binding</keyword>
<feature type="region of interest" description="Disordered" evidence="3">
    <location>
        <begin position="1"/>
        <end position="39"/>
    </location>
</feature>
<dbReference type="OrthoDB" id="3187833at2759"/>
<dbReference type="GO" id="GO:0003700">
    <property type="term" value="F:DNA-binding transcription factor activity"/>
    <property type="evidence" value="ECO:0007669"/>
    <property type="project" value="InterPro"/>
</dbReference>
<dbReference type="GO" id="GO:0005634">
    <property type="term" value="C:nucleus"/>
    <property type="evidence" value="ECO:0007669"/>
    <property type="project" value="UniProtKB-SubCell"/>
</dbReference>
<feature type="compositionally biased region" description="Polar residues" evidence="3">
    <location>
        <begin position="28"/>
        <end position="39"/>
    </location>
</feature>
<evidence type="ECO:0000259" key="4">
    <source>
        <dbReference type="PROSITE" id="PS50039"/>
    </source>
</evidence>
<feature type="DNA-binding region" description="Fork-head" evidence="2">
    <location>
        <begin position="122"/>
        <end position="226"/>
    </location>
</feature>
<sequence length="351" mass="39161">MSKAAQQHTEPSAPTRALNATVKHRGKSSSTNLGPRQQFHTPDYAVPVYTGSFHLSLPTIYQSHGVEYLPAQDVVPQIQITTEQPMATRSEVVESQQISMQPQAASSSNSLQPMSRVVRKKRSRIARDETVAERLKSILTGRVLRLDEVLATFRSTYPDAYPDDSDSAKRFYETVKTTLSKRNEFVKYEKMSYMRGKGDLWHYDPTRVPGLKTELRKKGLLAPRDRALQKRGSTSSAASSTDFPSTTLSFMTAPEIEYNQPELPGPSSAPTVLDTNFPFDPSFNQPMQTTLYVESGSATSAQWSFWEPTSTIPAMPGAEAVYTQTPAPPSYNSAFQTDFPFTIYPPYSFSR</sequence>